<evidence type="ECO:0000256" key="8">
    <source>
        <dbReference type="ARBA" id="ARBA00022723"/>
    </source>
</evidence>
<dbReference type="EC" id="4.2.1.3" evidence="5 13"/>
<protein>
    <recommendedName>
        <fullName evidence="5 13">Aconitate hydratase</fullName>
        <shortName evidence="13">Aconitase</shortName>
        <ecNumber evidence="5 13">4.2.1.3</ecNumber>
    </recommendedName>
</protein>
<dbReference type="InParanoid" id="A0A3N7HRI5"/>
<evidence type="ECO:0000256" key="3">
    <source>
        <dbReference type="ARBA" id="ARBA00005066"/>
    </source>
</evidence>
<dbReference type="Gramene" id="Potri.014G153400.3.v4.1">
    <property type="protein sequence ID" value="Potri.014G153400.3.v4.1"/>
    <property type="gene ID" value="Potri.014G153400.v4.1"/>
</dbReference>
<evidence type="ECO:0000259" key="15">
    <source>
        <dbReference type="Pfam" id="PF00694"/>
    </source>
</evidence>
<keyword evidence="10 13" id="KW-0411">Iron-sulfur</keyword>
<dbReference type="FunFam" id="3.30.499.10:FF:000002">
    <property type="entry name" value="Aconitate hydratase"/>
    <property type="match status" value="1"/>
</dbReference>
<dbReference type="EMBL" id="CM009303">
    <property type="protein sequence ID" value="RQP00206.1"/>
    <property type="molecule type" value="Genomic_DNA"/>
</dbReference>
<evidence type="ECO:0000256" key="4">
    <source>
        <dbReference type="ARBA" id="ARBA00007185"/>
    </source>
</evidence>
<dbReference type="NCBIfam" id="TIGR01341">
    <property type="entry name" value="aconitase_1"/>
    <property type="match status" value="1"/>
</dbReference>
<keyword evidence="8" id="KW-0479">Metal-binding</keyword>
<evidence type="ECO:0000256" key="10">
    <source>
        <dbReference type="ARBA" id="ARBA00023014"/>
    </source>
</evidence>
<dbReference type="GO" id="GO:0006097">
    <property type="term" value="P:glyoxylate cycle"/>
    <property type="evidence" value="ECO:0007669"/>
    <property type="project" value="UniProtKB-KW"/>
</dbReference>
<evidence type="ECO:0000256" key="2">
    <source>
        <dbReference type="ARBA" id="ARBA00003113"/>
    </source>
</evidence>
<gene>
    <name evidence="16" type="ORF">POPTR_014G153400</name>
</gene>
<dbReference type="InterPro" id="IPR015928">
    <property type="entry name" value="Aconitase/3IPM_dehydase_swvl"/>
</dbReference>
<reference evidence="16 17" key="1">
    <citation type="journal article" date="2006" name="Science">
        <title>The genome of black cottonwood, Populus trichocarpa (Torr. &amp; Gray).</title>
        <authorList>
            <person name="Tuskan G.A."/>
            <person name="Difazio S."/>
            <person name="Jansson S."/>
            <person name="Bohlmann J."/>
            <person name="Grigoriev I."/>
            <person name="Hellsten U."/>
            <person name="Putnam N."/>
            <person name="Ralph S."/>
            <person name="Rombauts S."/>
            <person name="Salamov A."/>
            <person name="Schein J."/>
            <person name="Sterck L."/>
            <person name="Aerts A."/>
            <person name="Bhalerao R.R."/>
            <person name="Bhalerao R.P."/>
            <person name="Blaudez D."/>
            <person name="Boerjan W."/>
            <person name="Brun A."/>
            <person name="Brunner A."/>
            <person name="Busov V."/>
            <person name="Campbell M."/>
            <person name="Carlson J."/>
            <person name="Chalot M."/>
            <person name="Chapman J."/>
            <person name="Chen G.L."/>
            <person name="Cooper D."/>
            <person name="Coutinho P.M."/>
            <person name="Couturier J."/>
            <person name="Covert S."/>
            <person name="Cronk Q."/>
            <person name="Cunningham R."/>
            <person name="Davis J."/>
            <person name="Degroeve S."/>
            <person name="Dejardin A."/>
            <person name="Depamphilis C."/>
            <person name="Detter J."/>
            <person name="Dirks B."/>
            <person name="Dubchak I."/>
            <person name="Duplessis S."/>
            <person name="Ehlting J."/>
            <person name="Ellis B."/>
            <person name="Gendler K."/>
            <person name="Goodstein D."/>
            <person name="Gribskov M."/>
            <person name="Grimwood J."/>
            <person name="Groover A."/>
            <person name="Gunter L."/>
            <person name="Hamberger B."/>
            <person name="Heinze B."/>
            <person name="Helariutta Y."/>
            <person name="Henrissat B."/>
            <person name="Holligan D."/>
            <person name="Holt R."/>
            <person name="Huang W."/>
            <person name="Islam-Faridi N."/>
            <person name="Jones S."/>
            <person name="Jones-Rhoades M."/>
            <person name="Jorgensen R."/>
            <person name="Joshi C."/>
            <person name="Kangasjarvi J."/>
            <person name="Karlsson J."/>
            <person name="Kelleher C."/>
            <person name="Kirkpatrick R."/>
            <person name="Kirst M."/>
            <person name="Kohler A."/>
            <person name="Kalluri U."/>
            <person name="Larimer F."/>
            <person name="Leebens-Mack J."/>
            <person name="Leple J.C."/>
            <person name="Locascio P."/>
            <person name="Lou Y."/>
            <person name="Lucas S."/>
            <person name="Martin F."/>
            <person name="Montanini B."/>
            <person name="Napoli C."/>
            <person name="Nelson D.R."/>
            <person name="Nelson C."/>
            <person name="Nieminen K."/>
            <person name="Nilsson O."/>
            <person name="Pereda V."/>
            <person name="Peter G."/>
            <person name="Philippe R."/>
            <person name="Pilate G."/>
            <person name="Poliakov A."/>
            <person name="Razumovskaya J."/>
            <person name="Richardson P."/>
            <person name="Rinaldi C."/>
            <person name="Ritland K."/>
            <person name="Rouze P."/>
            <person name="Ryaboy D."/>
            <person name="Schmutz J."/>
            <person name="Schrader J."/>
            <person name="Segerman B."/>
            <person name="Shin H."/>
            <person name="Siddiqui A."/>
            <person name="Sterky F."/>
            <person name="Terry A."/>
            <person name="Tsai C.J."/>
            <person name="Uberbacher E."/>
            <person name="Unneberg P."/>
            <person name="Vahala J."/>
            <person name="Wall K."/>
            <person name="Wessler S."/>
            <person name="Yang G."/>
            <person name="Yin T."/>
            <person name="Douglas C."/>
            <person name="Marra M."/>
            <person name="Sandberg G."/>
            <person name="Van de Peer Y."/>
            <person name="Rokhsar D."/>
        </authorList>
    </citation>
    <scope>NUCLEOTIDE SEQUENCE [LARGE SCALE GENOMIC DNA]</scope>
    <source>
        <strain evidence="17">cv. Nisqually</strain>
        <strain evidence="16">Nisqually-1</strain>
    </source>
</reference>
<evidence type="ECO:0000313" key="16">
    <source>
        <dbReference type="EMBL" id="RQP00205.1"/>
    </source>
</evidence>
<keyword evidence="17" id="KW-1185">Reference proteome</keyword>
<dbReference type="GO" id="GO:0030350">
    <property type="term" value="F:iron-responsive element binding"/>
    <property type="evidence" value="ECO:0000318"/>
    <property type="project" value="GO_Central"/>
</dbReference>
<dbReference type="Proteomes" id="UP000006729">
    <property type="component" value="Chromosome 14"/>
</dbReference>
<comment type="function">
    <text evidence="2 13">Catalyzes the isomerization of citrate to isocitrate via cis-aconitate.</text>
</comment>
<dbReference type="GO" id="GO:0005739">
    <property type="term" value="C:mitochondrion"/>
    <property type="evidence" value="ECO:0000318"/>
    <property type="project" value="GO_Central"/>
</dbReference>
<sequence>MYTTSSSSASASASAILRASRARFSPSVSRTSLLSPPKFTPPSLTNNNQLRSLSFSSAVRSLRCSYRRWSHGVDWRSPATLRHQIRAVAPFVERFQRKIATMAPEHPFKGIFTSLPKPGGGEFGKFYSLPALNDPRIDKLPYSIRILLESAIRNCDNFQVTKDDVEKIIDWENTSPKQVEIPFKPARVLLQDFTGVPAVVDLASMRDAMGQLGGDSNKINPLVPVDLVIDHSVQVDVARSENAVQANMELEFKRNKERFAFLKWGSTAFQNMLVVPPGSGIVHQVNLEYLGRVVFNTDGVLYPDSVVGTDSHTTMIDGLGVAGWGVGGIEAEATMLGQPMSMVLPGVVGFKLNGKLRNGVTATDLVLTVTQMLRKHGVVGKFVEFYGDGMGELSLADRATIANMSPEYGATMGFFPVDHVTLQYLKLTGRSDETVARIEAYLRANKMFVDYDEPQAERVYSSYLQLDLADVEPCVSGPKRPHDRVPLREMKADWHSCLSNKVGFKGFAVPKEAQDKVAKFSFHGQPAELKHGSVVIAAITSCTNTSNPSVMLGAALVAKKACELGLKVKPWIKTSLAPGSGVVTKYLQKSGLQKYFNEQGFHIVGYGCTTCIGNSGDLDESVASAISENDILAAAVLSGNRNFEGRVHPLTRANYLASPPLVVAYALAGTVDIDFDKEPIGTGKDGKSVYFKDIWPTTEEVAEVVQSSVLPDMFKSTYEAITKGNPMWNELTVPAATSYAWDPNSTYIHEPPYFKNMTLNPPGAHGVKDAYCLLNFGDSITTDHISPAGSIHRDSPAAKFLLERGVDPKDFNSYGSRRGNDEVMARGTFANIRLVNKLLNGEVGPKTVHIPTGEKLYVFDAAMRYKSAGYDTIVLAGAEYGSGSSRDWAAKGPMLLGVKAVIAKSFERIHRSNLVGMGIIPLCFKDGQDADTLGLTGHERYSIDLPSNIGEIRPGQDVTVTTDNGKSFICTVRFDTEVELAYFNHGGILPYAIRNLMKQ</sequence>
<dbReference type="CDD" id="cd01580">
    <property type="entry name" value="AcnA_IRP_Swivel"/>
    <property type="match status" value="1"/>
</dbReference>
<dbReference type="GO" id="GO:0006102">
    <property type="term" value="P:isocitrate metabolic process"/>
    <property type="evidence" value="ECO:0007669"/>
    <property type="project" value="UniProtKB-ARBA"/>
</dbReference>
<dbReference type="OMA" id="FNTYVAR"/>
<dbReference type="FunFam" id="3.30.499.10:FF:000005">
    <property type="entry name" value="cytoplasmic aconitate hydratase"/>
    <property type="match status" value="1"/>
</dbReference>
<dbReference type="InterPro" id="IPR015931">
    <property type="entry name" value="Acnase/IPM_dHydase_lsu_aba_1/3"/>
</dbReference>
<dbReference type="GO" id="GO:0046872">
    <property type="term" value="F:metal ion binding"/>
    <property type="evidence" value="ECO:0007669"/>
    <property type="project" value="UniProtKB-KW"/>
</dbReference>
<dbReference type="GO" id="GO:0006101">
    <property type="term" value="P:citrate metabolic process"/>
    <property type="evidence" value="ECO:0000318"/>
    <property type="project" value="GO_Central"/>
</dbReference>
<dbReference type="OrthoDB" id="2224430at2759"/>
<dbReference type="Gene3D" id="3.20.19.10">
    <property type="entry name" value="Aconitase, domain 4"/>
    <property type="match status" value="1"/>
</dbReference>
<name>A0A3N7HRI5_POPTR</name>
<dbReference type="KEGG" id="pop:7468501"/>
<feature type="domain" description="Aconitase A/isopropylmalate dehydratase small subunit swivel" evidence="15">
    <location>
        <begin position="798"/>
        <end position="926"/>
    </location>
</feature>
<comment type="pathway">
    <text evidence="3">Carbohydrate metabolism; glyoxylate and dicarboxylate metabolism.</text>
</comment>
<evidence type="ECO:0000256" key="6">
    <source>
        <dbReference type="ARBA" id="ARBA00022435"/>
    </source>
</evidence>
<dbReference type="FunCoup" id="A0A3N7HRI5">
    <property type="interactions" value="3888"/>
</dbReference>
<keyword evidence="6" id="KW-0329">Glyoxylate bypass</keyword>
<comment type="cofactor">
    <cofactor evidence="1">
        <name>[4Fe-4S] cluster</name>
        <dbReference type="ChEBI" id="CHEBI:49883"/>
    </cofactor>
</comment>
<dbReference type="NCBIfam" id="NF009520">
    <property type="entry name" value="PRK12881.1"/>
    <property type="match status" value="1"/>
</dbReference>
<dbReference type="FunFam" id="3.20.19.10:FF:000001">
    <property type="entry name" value="Aconitate hydratase"/>
    <property type="match status" value="1"/>
</dbReference>
<keyword evidence="9 13" id="KW-0408">Iron</keyword>
<dbReference type="Gene3D" id="6.10.190.10">
    <property type="match status" value="1"/>
</dbReference>
<dbReference type="SUPFAM" id="SSF52016">
    <property type="entry name" value="LeuD/IlvD-like"/>
    <property type="match status" value="1"/>
</dbReference>
<feature type="domain" description="Aconitase/3-isopropylmalate dehydratase large subunit alpha/beta/alpha" evidence="14">
    <location>
        <begin position="166"/>
        <end position="669"/>
    </location>
</feature>
<dbReference type="PROSITE" id="PS01244">
    <property type="entry name" value="ACONITASE_2"/>
    <property type="match status" value="1"/>
</dbReference>
<evidence type="ECO:0000256" key="12">
    <source>
        <dbReference type="ARBA" id="ARBA00023501"/>
    </source>
</evidence>
<evidence type="ECO:0000256" key="9">
    <source>
        <dbReference type="ARBA" id="ARBA00023004"/>
    </source>
</evidence>
<proteinExistence type="inferred from homology"/>
<organism evidence="16 17">
    <name type="scientific">Populus trichocarpa</name>
    <name type="common">Western balsam poplar</name>
    <name type="synonym">Populus balsamifera subsp. trichocarpa</name>
    <dbReference type="NCBI Taxonomy" id="3694"/>
    <lineage>
        <taxon>Eukaryota</taxon>
        <taxon>Viridiplantae</taxon>
        <taxon>Streptophyta</taxon>
        <taxon>Embryophyta</taxon>
        <taxon>Tracheophyta</taxon>
        <taxon>Spermatophyta</taxon>
        <taxon>Magnoliopsida</taxon>
        <taxon>eudicotyledons</taxon>
        <taxon>Gunneridae</taxon>
        <taxon>Pentapetalae</taxon>
        <taxon>rosids</taxon>
        <taxon>fabids</taxon>
        <taxon>Malpighiales</taxon>
        <taxon>Salicaceae</taxon>
        <taxon>Saliceae</taxon>
        <taxon>Populus</taxon>
    </lineage>
</organism>
<dbReference type="SMR" id="A0A3N7HRI5"/>
<dbReference type="InterPro" id="IPR001030">
    <property type="entry name" value="Acoase/IPM_deHydtase_lsu_aba"/>
</dbReference>
<comment type="catalytic activity">
    <reaction evidence="12 13">
        <text>citrate = D-threo-isocitrate</text>
        <dbReference type="Rhea" id="RHEA:10336"/>
        <dbReference type="ChEBI" id="CHEBI:15562"/>
        <dbReference type="ChEBI" id="CHEBI:16947"/>
        <dbReference type="EC" id="4.2.1.3"/>
    </reaction>
</comment>
<evidence type="ECO:0000256" key="11">
    <source>
        <dbReference type="ARBA" id="ARBA00023239"/>
    </source>
</evidence>
<dbReference type="Pfam" id="PF00694">
    <property type="entry name" value="Aconitase_C"/>
    <property type="match status" value="1"/>
</dbReference>
<dbReference type="InterPro" id="IPR044137">
    <property type="entry name" value="AcnA_IRP_Swivel"/>
</dbReference>
<reference evidence="16" key="2">
    <citation type="submission" date="2017-07" db="EMBL/GenBank/DDBJ databases">
        <title>WGS assembly of Populus trichocarpa.</title>
        <authorList>
            <person name="Tuskan G."/>
            <person name="Difazio S."/>
            <person name="Jansson S."/>
            <person name="Bohlmann J."/>
            <person name="Grigoriev I."/>
            <person name="Hellsten U."/>
            <person name="Putnam N."/>
            <person name="Ralph S."/>
            <person name="Rombauts S."/>
            <person name="Salamov A."/>
            <person name="Schein J."/>
            <person name="Sterck L."/>
            <person name="Aerts A."/>
            <person name="Bhalerao R."/>
            <person name="Bhalerao R."/>
            <person name="Blaudez D."/>
            <person name="Boerjan W."/>
            <person name="Brun A."/>
            <person name="Brunner A."/>
            <person name="Busov V."/>
            <person name="Campbell M."/>
            <person name="Carlson J."/>
            <person name="Chalot M."/>
            <person name="Chapman J."/>
            <person name="Chen G."/>
            <person name="Cooper D."/>
            <person name="Coutinho P."/>
            <person name="Couturier J."/>
            <person name="Covert S."/>
            <person name="Cronk Q."/>
            <person name="Cunningham R."/>
            <person name="Davis J."/>
            <person name="Degroeve S."/>
            <person name="Dejardin A."/>
            <person name="Depamphilis C."/>
            <person name="Detter J."/>
            <person name="Dirks B."/>
            <person name="Dubchak I."/>
            <person name="Duplessis S."/>
            <person name="Ehlting J."/>
            <person name="Ellis B."/>
            <person name="Gendler K."/>
            <person name="Goodstein D."/>
            <person name="Gribskov M."/>
            <person name="Grimwood J."/>
            <person name="Groover A."/>
            <person name="Gunter L."/>
            <person name="Hamberger B."/>
            <person name="Heinze B."/>
            <person name="Helariutta Y."/>
            <person name="Henrissat B."/>
            <person name="Holligan D."/>
            <person name="Holt R."/>
            <person name="Huang W."/>
            <person name="Islam-Faridi N."/>
            <person name="Jones S."/>
            <person name="Jones-Rhoades M."/>
            <person name="Jorgensen R."/>
            <person name="Joshi C."/>
            <person name="Kangasjarvi J."/>
            <person name="Karlsson J."/>
            <person name="Kelleher C."/>
            <person name="Kirkpatrick R."/>
            <person name="Kirst M."/>
            <person name="Kohler A."/>
            <person name="Kalluri U."/>
            <person name="Larimer F."/>
            <person name="Leebens-Mack J."/>
            <person name="Leple J."/>
            <person name="Locascio P."/>
            <person name="Lou Y."/>
            <person name="Lucas S."/>
            <person name="Martin F."/>
            <person name="Montanini B."/>
            <person name="Napoli C."/>
            <person name="Nelson D."/>
            <person name="Nelson C."/>
            <person name="Nieminen K."/>
            <person name="Nilsson O."/>
            <person name="Pereda V."/>
            <person name="Peter G."/>
            <person name="Philippe R."/>
            <person name="Pilate G."/>
            <person name="Poliakov A."/>
            <person name="Razumovskaya J."/>
            <person name="Richardson P."/>
            <person name="Rinaldi C."/>
            <person name="Ritland K."/>
            <person name="Rouze P."/>
            <person name="Ryaboy D."/>
            <person name="Schmutz J."/>
            <person name="Schrader J."/>
            <person name="Segerman B."/>
            <person name="Shin H."/>
            <person name="Siddiqui A."/>
            <person name="Sterky F."/>
            <person name="Terry A."/>
            <person name="Tsai C."/>
            <person name="Uberbacher E."/>
            <person name="Unneberg P."/>
            <person name="Vahala J."/>
            <person name="Wall K."/>
            <person name="Wessler S."/>
            <person name="Yang G."/>
            <person name="Yin T."/>
            <person name="Douglas C."/>
            <person name="Marra M."/>
            <person name="Sandberg G."/>
            <person name="Van De Peer Y."/>
            <person name="Rokhsar D."/>
        </authorList>
    </citation>
    <scope>NUCLEOTIDE SEQUENCE</scope>
    <source>
        <strain evidence="16">Nisqually-1</strain>
    </source>
</reference>
<keyword evidence="11 13" id="KW-0456">Lyase</keyword>
<dbReference type="CDD" id="cd01586">
    <property type="entry name" value="AcnA_IRP"/>
    <property type="match status" value="1"/>
</dbReference>
<dbReference type="Gene3D" id="3.30.499.10">
    <property type="entry name" value="Aconitase, domain 3"/>
    <property type="match status" value="2"/>
</dbReference>
<dbReference type="STRING" id="3694.A0A3N7HRI5"/>
<evidence type="ECO:0000256" key="7">
    <source>
        <dbReference type="ARBA" id="ARBA00022485"/>
    </source>
</evidence>
<dbReference type="GO" id="GO:0006099">
    <property type="term" value="P:tricarboxylic acid cycle"/>
    <property type="evidence" value="ECO:0000318"/>
    <property type="project" value="GO_Central"/>
</dbReference>
<dbReference type="Pfam" id="PF00330">
    <property type="entry name" value="Aconitase"/>
    <property type="match status" value="1"/>
</dbReference>
<dbReference type="AlphaFoldDB" id="A0A3N7HRI5"/>
<keyword evidence="7 13" id="KW-0004">4Fe-4S</keyword>
<comment type="similarity">
    <text evidence="4 13">Belongs to the aconitase/IPM isomerase family.</text>
</comment>
<dbReference type="InterPro" id="IPR018136">
    <property type="entry name" value="Aconitase_4Fe-4S_BS"/>
</dbReference>
<dbReference type="NCBIfam" id="NF006757">
    <property type="entry name" value="PRK09277.1"/>
    <property type="match status" value="1"/>
</dbReference>
<dbReference type="SUPFAM" id="SSF53732">
    <property type="entry name" value="Aconitase iron-sulfur domain"/>
    <property type="match status" value="1"/>
</dbReference>
<evidence type="ECO:0000256" key="1">
    <source>
        <dbReference type="ARBA" id="ARBA00001966"/>
    </source>
</evidence>
<evidence type="ECO:0000256" key="5">
    <source>
        <dbReference type="ARBA" id="ARBA00012926"/>
    </source>
</evidence>
<dbReference type="PRINTS" id="PR00415">
    <property type="entry name" value="ACONITASE"/>
</dbReference>
<dbReference type="InterPro" id="IPR006249">
    <property type="entry name" value="Aconitase/IRP2"/>
</dbReference>
<accession>A0A3N7HRI5</accession>
<dbReference type="InterPro" id="IPR036008">
    <property type="entry name" value="Aconitase_4Fe-4S_dom"/>
</dbReference>
<dbReference type="GO" id="GO:0003994">
    <property type="term" value="F:aconitate hydratase activity"/>
    <property type="evidence" value="ECO:0000318"/>
    <property type="project" value="GO_Central"/>
</dbReference>
<dbReference type="InterPro" id="IPR000573">
    <property type="entry name" value="AconitaseA/IPMdHydase_ssu_swvl"/>
</dbReference>
<evidence type="ECO:0000259" key="14">
    <source>
        <dbReference type="Pfam" id="PF00330"/>
    </source>
</evidence>
<evidence type="ECO:0000313" key="17">
    <source>
        <dbReference type="Proteomes" id="UP000006729"/>
    </source>
</evidence>
<dbReference type="EMBL" id="CM009303">
    <property type="protein sequence ID" value="RQP00205.1"/>
    <property type="molecule type" value="Genomic_DNA"/>
</dbReference>
<dbReference type="GO" id="GO:0051539">
    <property type="term" value="F:4 iron, 4 sulfur cluster binding"/>
    <property type="evidence" value="ECO:0000318"/>
    <property type="project" value="GO_Central"/>
</dbReference>
<evidence type="ECO:0000256" key="13">
    <source>
        <dbReference type="RuleBase" id="RU361275"/>
    </source>
</evidence>
<dbReference type="PANTHER" id="PTHR11670">
    <property type="entry name" value="ACONITASE/IRON-RESPONSIVE ELEMENT FAMILY MEMBER"/>
    <property type="match status" value="1"/>
</dbReference>
<dbReference type="PROSITE" id="PS00450">
    <property type="entry name" value="ACONITASE_1"/>
    <property type="match status" value="1"/>
</dbReference>